<evidence type="ECO:0008006" key="4">
    <source>
        <dbReference type="Google" id="ProtNLM"/>
    </source>
</evidence>
<accession>A0AAV4BEQ8</accession>
<name>A0AAV4BEQ8_9GAST</name>
<evidence type="ECO:0000313" key="3">
    <source>
        <dbReference type="Proteomes" id="UP000735302"/>
    </source>
</evidence>
<feature type="region of interest" description="Disordered" evidence="1">
    <location>
        <begin position="108"/>
        <end position="127"/>
    </location>
</feature>
<evidence type="ECO:0000256" key="1">
    <source>
        <dbReference type="SAM" id="MobiDB-lite"/>
    </source>
</evidence>
<dbReference type="AlphaFoldDB" id="A0AAV4BEQ8"/>
<proteinExistence type="predicted"/>
<sequence length="127" mass="13825">MRVQRLPHSPWNIPVAAAAVAATAGCNEVVVCARTLRAERCAQCKPHHIRPGLHSLLHSAGEGPDHLEWAAWCCLASSPPRFDSDSDPASLVHSIEWALWPGNTISTKTQRSRFGPTKGLTDIQTLE</sequence>
<protein>
    <recommendedName>
        <fullName evidence="4">Secreted protein</fullName>
    </recommendedName>
</protein>
<gene>
    <name evidence="2" type="ORF">PoB_004558000</name>
</gene>
<keyword evidence="3" id="KW-1185">Reference proteome</keyword>
<comment type="caution">
    <text evidence="2">The sequence shown here is derived from an EMBL/GenBank/DDBJ whole genome shotgun (WGS) entry which is preliminary data.</text>
</comment>
<organism evidence="2 3">
    <name type="scientific">Plakobranchus ocellatus</name>
    <dbReference type="NCBI Taxonomy" id="259542"/>
    <lineage>
        <taxon>Eukaryota</taxon>
        <taxon>Metazoa</taxon>
        <taxon>Spiralia</taxon>
        <taxon>Lophotrochozoa</taxon>
        <taxon>Mollusca</taxon>
        <taxon>Gastropoda</taxon>
        <taxon>Heterobranchia</taxon>
        <taxon>Euthyneura</taxon>
        <taxon>Panpulmonata</taxon>
        <taxon>Sacoglossa</taxon>
        <taxon>Placobranchoidea</taxon>
        <taxon>Plakobranchidae</taxon>
        <taxon>Plakobranchus</taxon>
    </lineage>
</organism>
<dbReference type="Proteomes" id="UP000735302">
    <property type="component" value="Unassembled WGS sequence"/>
</dbReference>
<reference evidence="2 3" key="1">
    <citation type="journal article" date="2021" name="Elife">
        <title>Chloroplast acquisition without the gene transfer in kleptoplastic sea slugs, Plakobranchus ocellatus.</title>
        <authorList>
            <person name="Maeda T."/>
            <person name="Takahashi S."/>
            <person name="Yoshida T."/>
            <person name="Shimamura S."/>
            <person name="Takaki Y."/>
            <person name="Nagai Y."/>
            <person name="Toyoda A."/>
            <person name="Suzuki Y."/>
            <person name="Arimoto A."/>
            <person name="Ishii H."/>
            <person name="Satoh N."/>
            <person name="Nishiyama T."/>
            <person name="Hasebe M."/>
            <person name="Maruyama T."/>
            <person name="Minagawa J."/>
            <person name="Obokata J."/>
            <person name="Shigenobu S."/>
        </authorList>
    </citation>
    <scope>NUCLEOTIDE SEQUENCE [LARGE SCALE GENOMIC DNA]</scope>
</reference>
<dbReference type="PROSITE" id="PS51257">
    <property type="entry name" value="PROKAR_LIPOPROTEIN"/>
    <property type="match status" value="1"/>
</dbReference>
<dbReference type="EMBL" id="BLXT01005012">
    <property type="protein sequence ID" value="GFO19075.1"/>
    <property type="molecule type" value="Genomic_DNA"/>
</dbReference>
<evidence type="ECO:0000313" key="2">
    <source>
        <dbReference type="EMBL" id="GFO19075.1"/>
    </source>
</evidence>